<reference evidence="2 3" key="1">
    <citation type="journal article" date="2016" name="Mol. Biol. Evol.">
        <title>Comparative Genomics of Early-Diverging Mushroom-Forming Fungi Provides Insights into the Origins of Lignocellulose Decay Capabilities.</title>
        <authorList>
            <person name="Nagy L.G."/>
            <person name="Riley R."/>
            <person name="Tritt A."/>
            <person name="Adam C."/>
            <person name="Daum C."/>
            <person name="Floudas D."/>
            <person name="Sun H."/>
            <person name="Yadav J.S."/>
            <person name="Pangilinan J."/>
            <person name="Larsson K.H."/>
            <person name="Matsuura K."/>
            <person name="Barry K."/>
            <person name="Labutti K."/>
            <person name="Kuo R."/>
            <person name="Ohm R.A."/>
            <person name="Bhattacharya S.S."/>
            <person name="Shirouzu T."/>
            <person name="Yoshinaga Y."/>
            <person name="Martin F.M."/>
            <person name="Grigoriev I.V."/>
            <person name="Hibbett D.S."/>
        </authorList>
    </citation>
    <scope>NUCLEOTIDE SEQUENCE [LARGE SCALE GENOMIC DNA]</scope>
    <source>
        <strain evidence="2 3">93-53</strain>
    </source>
</reference>
<organism evidence="2 3">
    <name type="scientific">Laetiporus sulphureus 93-53</name>
    <dbReference type="NCBI Taxonomy" id="1314785"/>
    <lineage>
        <taxon>Eukaryota</taxon>
        <taxon>Fungi</taxon>
        <taxon>Dikarya</taxon>
        <taxon>Basidiomycota</taxon>
        <taxon>Agaricomycotina</taxon>
        <taxon>Agaricomycetes</taxon>
        <taxon>Polyporales</taxon>
        <taxon>Laetiporus</taxon>
    </lineage>
</organism>
<evidence type="ECO:0000313" key="2">
    <source>
        <dbReference type="EMBL" id="KZT02528.1"/>
    </source>
</evidence>
<keyword evidence="1" id="KW-0175">Coiled coil</keyword>
<evidence type="ECO:0000256" key="1">
    <source>
        <dbReference type="SAM" id="Coils"/>
    </source>
</evidence>
<feature type="coiled-coil region" evidence="1">
    <location>
        <begin position="101"/>
        <end position="146"/>
    </location>
</feature>
<keyword evidence="3" id="KW-1185">Reference proteome</keyword>
<accession>A0A165CBU3</accession>
<protein>
    <submittedName>
        <fullName evidence="2">Uncharacterized protein</fullName>
    </submittedName>
</protein>
<gene>
    <name evidence="2" type="ORF">LAESUDRAFT_762662</name>
</gene>
<dbReference type="RefSeq" id="XP_040760268.1">
    <property type="nucleotide sequence ID" value="XM_040913137.1"/>
</dbReference>
<proteinExistence type="predicted"/>
<dbReference type="Proteomes" id="UP000076871">
    <property type="component" value="Unassembled WGS sequence"/>
</dbReference>
<dbReference type="EMBL" id="KV427651">
    <property type="protein sequence ID" value="KZT02528.1"/>
    <property type="molecule type" value="Genomic_DNA"/>
</dbReference>
<dbReference type="AlphaFoldDB" id="A0A165CBU3"/>
<name>A0A165CBU3_9APHY</name>
<evidence type="ECO:0000313" key="3">
    <source>
        <dbReference type="Proteomes" id="UP000076871"/>
    </source>
</evidence>
<dbReference type="InParanoid" id="A0A165CBU3"/>
<dbReference type="GeneID" id="63830165"/>
<sequence>MSRVISTLHQIRILTTKRYACKLERQDLDHLSEIIRGLEGVKRTVATYALSTVHQAVVKEFCDFVGYRKKQKGSVKQLVKEIYEKFELGVARVGPNWFEWLELIEEALDTLDEEDEEEEERQRIEDEEIQDRLRRIEAQIDQLEQEHR</sequence>